<evidence type="ECO:0000313" key="2">
    <source>
        <dbReference type="EMBL" id="VFJ61654.1"/>
    </source>
</evidence>
<feature type="region of interest" description="Disordered" evidence="1">
    <location>
        <begin position="1"/>
        <end position="21"/>
    </location>
</feature>
<protein>
    <submittedName>
        <fullName evidence="2">Uncharacterized protein</fullName>
    </submittedName>
</protein>
<dbReference type="EMBL" id="CAADEX010000103">
    <property type="protein sequence ID" value="VFJ61654.1"/>
    <property type="molecule type" value="Genomic_DNA"/>
</dbReference>
<name>A0A450T5H4_9GAMM</name>
<dbReference type="AlphaFoldDB" id="A0A450T5H4"/>
<evidence type="ECO:0000256" key="1">
    <source>
        <dbReference type="SAM" id="MobiDB-lite"/>
    </source>
</evidence>
<gene>
    <name evidence="2" type="ORF">BECKDK2373B_GA0170837_11033</name>
</gene>
<proteinExistence type="predicted"/>
<accession>A0A450T5H4</accession>
<organism evidence="2">
    <name type="scientific">Candidatus Kentrum sp. DK</name>
    <dbReference type="NCBI Taxonomy" id="2126562"/>
    <lineage>
        <taxon>Bacteria</taxon>
        <taxon>Pseudomonadati</taxon>
        <taxon>Pseudomonadota</taxon>
        <taxon>Gammaproteobacteria</taxon>
        <taxon>Candidatus Kentrum</taxon>
    </lineage>
</organism>
<sequence length="67" mass="7824">MNDDDMLRSEYPSELIQSGERGKYARRYREGTNVILIDADLLRLFPDSASVNYALRKYAEEHRVSPM</sequence>
<reference evidence="2" key="1">
    <citation type="submission" date="2019-02" db="EMBL/GenBank/DDBJ databases">
        <authorList>
            <person name="Gruber-Vodicka R. H."/>
            <person name="Seah K. B. B."/>
        </authorList>
    </citation>
    <scope>NUCLEOTIDE SEQUENCE</scope>
    <source>
        <strain evidence="2">BECK_DK47</strain>
    </source>
</reference>